<gene>
    <name evidence="2" type="ORF">DLJ58_13240</name>
</gene>
<organism evidence="2 3">
    <name type="scientific">Micromonospora arida</name>
    <dbReference type="NCBI Taxonomy" id="2203715"/>
    <lineage>
        <taxon>Bacteria</taxon>
        <taxon>Bacillati</taxon>
        <taxon>Actinomycetota</taxon>
        <taxon>Actinomycetes</taxon>
        <taxon>Micromonosporales</taxon>
        <taxon>Micromonosporaceae</taxon>
        <taxon>Micromonospora</taxon>
    </lineage>
</organism>
<comment type="caution">
    <text evidence="2">The sequence shown here is derived from an EMBL/GenBank/DDBJ whole genome shotgun (WGS) entry which is preliminary data.</text>
</comment>
<sequence length="329" mass="35988">MIWLTWRQHRKQAFYTLLALAALAALLVPIGIAMRHTFADLGLTDCASQLARADVAQATRETCDAGYRRFGNQYGNLSLVAVLLITLPVLVGLFWGAPLVAREVEHGTHRFVWTQGVGRNRWALVKFGLVSGSALILATVYGLGMSWWVDPLTKAAHEGRFGMIVFDLQGIVPIGYTLFAVALGVFAGTVWKRMLPAMGITLAGFIGVRAAVELLARRHYQAARTQTFPIEGEGPPEVSRGDWVLAQGVRNPDGTMMAEGGRIQCPPGGQGPDGRVCGAELGLEPGAYNWQLYQPADRFWLFQSIETGIFVALAVLLLYLAVRRIRRIA</sequence>
<feature type="transmembrane region" description="Helical" evidence="1">
    <location>
        <begin position="299"/>
        <end position="322"/>
    </location>
</feature>
<feature type="transmembrane region" description="Helical" evidence="1">
    <location>
        <begin position="122"/>
        <end position="149"/>
    </location>
</feature>
<feature type="transmembrane region" description="Helical" evidence="1">
    <location>
        <begin position="161"/>
        <end position="187"/>
    </location>
</feature>
<evidence type="ECO:0000313" key="3">
    <source>
        <dbReference type="Proteomes" id="UP000266889"/>
    </source>
</evidence>
<evidence type="ECO:0000256" key="1">
    <source>
        <dbReference type="SAM" id="Phobius"/>
    </source>
</evidence>
<dbReference type="Proteomes" id="UP000266889">
    <property type="component" value="Unassembled WGS sequence"/>
</dbReference>
<dbReference type="EMBL" id="QGSY01000164">
    <property type="protein sequence ID" value="RQX10014.1"/>
    <property type="molecule type" value="Genomic_DNA"/>
</dbReference>
<accession>A0A3N9XA59</accession>
<feature type="transmembrane region" description="Helical" evidence="1">
    <location>
        <begin position="12"/>
        <end position="34"/>
    </location>
</feature>
<reference evidence="2 3" key="1">
    <citation type="submission" date="2018-05" db="EMBL/GenBank/DDBJ databases">
        <title>Micromonospora from Atacama Desert.</title>
        <authorList>
            <person name="Carro L."/>
            <person name="Goodfellow M."/>
            <person name="Klenk H.-P."/>
        </authorList>
    </citation>
    <scope>NUCLEOTIDE SEQUENCE [LARGE SCALE GENOMIC DNA]</scope>
    <source>
        <strain evidence="2 3">LB32</strain>
    </source>
</reference>
<keyword evidence="3" id="KW-1185">Reference proteome</keyword>
<evidence type="ECO:0000313" key="2">
    <source>
        <dbReference type="EMBL" id="RQX10014.1"/>
    </source>
</evidence>
<dbReference type="RefSeq" id="WP_124856273.1">
    <property type="nucleotide sequence ID" value="NZ_QGSY01000164.1"/>
</dbReference>
<keyword evidence="1" id="KW-0812">Transmembrane</keyword>
<feature type="transmembrane region" description="Helical" evidence="1">
    <location>
        <begin position="194"/>
        <end position="212"/>
    </location>
</feature>
<dbReference type="AlphaFoldDB" id="A0A3N9XA59"/>
<protein>
    <submittedName>
        <fullName evidence="2">Transporter</fullName>
    </submittedName>
</protein>
<keyword evidence="1" id="KW-0472">Membrane</keyword>
<name>A0A3N9XA59_9ACTN</name>
<keyword evidence="1" id="KW-1133">Transmembrane helix</keyword>
<proteinExistence type="predicted"/>
<dbReference type="OrthoDB" id="3579673at2"/>
<feature type="transmembrane region" description="Helical" evidence="1">
    <location>
        <begin position="77"/>
        <end position="101"/>
    </location>
</feature>